<evidence type="ECO:0000313" key="8">
    <source>
        <dbReference type="Proteomes" id="UP000027222"/>
    </source>
</evidence>
<feature type="region of interest" description="Disordered" evidence="5">
    <location>
        <begin position="262"/>
        <end position="286"/>
    </location>
</feature>
<proteinExistence type="predicted"/>
<dbReference type="EMBL" id="KL142386">
    <property type="protein sequence ID" value="KDR73316.1"/>
    <property type="molecule type" value="Genomic_DNA"/>
</dbReference>
<gene>
    <name evidence="7" type="ORF">GALMADRAFT_72750</name>
</gene>
<evidence type="ECO:0000256" key="3">
    <source>
        <dbReference type="ARBA" id="ARBA00022989"/>
    </source>
</evidence>
<dbReference type="GO" id="GO:0012505">
    <property type="term" value="C:endomembrane system"/>
    <property type="evidence" value="ECO:0007669"/>
    <property type="project" value="UniProtKB-SubCell"/>
</dbReference>
<evidence type="ECO:0000256" key="1">
    <source>
        <dbReference type="ARBA" id="ARBA00004127"/>
    </source>
</evidence>
<dbReference type="STRING" id="685588.A0A067SQZ2"/>
<dbReference type="Proteomes" id="UP000027222">
    <property type="component" value="Unassembled WGS sequence"/>
</dbReference>
<accession>A0A067SQZ2</accession>
<organism evidence="7 8">
    <name type="scientific">Galerina marginata (strain CBS 339.88)</name>
    <dbReference type="NCBI Taxonomy" id="685588"/>
    <lineage>
        <taxon>Eukaryota</taxon>
        <taxon>Fungi</taxon>
        <taxon>Dikarya</taxon>
        <taxon>Basidiomycota</taxon>
        <taxon>Agaricomycotina</taxon>
        <taxon>Agaricomycetes</taxon>
        <taxon>Agaricomycetidae</taxon>
        <taxon>Agaricales</taxon>
        <taxon>Agaricineae</taxon>
        <taxon>Strophariaceae</taxon>
        <taxon>Galerina</taxon>
    </lineage>
</organism>
<evidence type="ECO:0008006" key="9">
    <source>
        <dbReference type="Google" id="ProtNLM"/>
    </source>
</evidence>
<keyword evidence="2 6" id="KW-0812">Transmembrane</keyword>
<comment type="subcellular location">
    <subcellularLocation>
        <location evidence="1">Endomembrane system</location>
        <topology evidence="1">Multi-pass membrane protein</topology>
    </subcellularLocation>
</comment>
<sequence>MARLNLYSRLGVPATFDREHKYVTSPIFRSPLTLALLRTTIALYTLVVLLVTLIWKVTKEHDGQSYFSFFTYLTYTGLCAYYFASSTQTISYALRWRKGGAGAGYPLQRWSKILQALHVILQSTIITFPILVTVVFWVLLADPSTFGTLFSSWSNISVHALNTLFALVEILLTNSPPAPWLTLIPCLLVMVGYLGVAYITHATQGIYTYSFLDPHKQGAKLAAYIVGIAVGEIIVFSLVRGVVVLRERWAVKAGRVLALPEDRPEDDGDDWEHIESPITGHKTSEV</sequence>
<evidence type="ECO:0000256" key="5">
    <source>
        <dbReference type="SAM" id="MobiDB-lite"/>
    </source>
</evidence>
<dbReference type="PANTHER" id="PTHR12242:SF1">
    <property type="entry name" value="MYND-TYPE DOMAIN-CONTAINING PROTEIN"/>
    <property type="match status" value="1"/>
</dbReference>
<feature type="transmembrane region" description="Helical" evidence="6">
    <location>
        <begin position="152"/>
        <end position="173"/>
    </location>
</feature>
<feature type="transmembrane region" description="Helical" evidence="6">
    <location>
        <begin position="221"/>
        <end position="245"/>
    </location>
</feature>
<evidence type="ECO:0000256" key="6">
    <source>
        <dbReference type="SAM" id="Phobius"/>
    </source>
</evidence>
<keyword evidence="3 6" id="KW-1133">Transmembrane helix</keyword>
<evidence type="ECO:0000256" key="4">
    <source>
        <dbReference type="ARBA" id="ARBA00023136"/>
    </source>
</evidence>
<dbReference type="Pfam" id="PF04750">
    <property type="entry name" value="Far-17a_AIG1"/>
    <property type="match status" value="1"/>
</dbReference>
<keyword evidence="8" id="KW-1185">Reference proteome</keyword>
<dbReference type="GO" id="GO:0016020">
    <property type="term" value="C:membrane"/>
    <property type="evidence" value="ECO:0007669"/>
    <property type="project" value="InterPro"/>
</dbReference>
<dbReference type="AlphaFoldDB" id="A0A067SQZ2"/>
<dbReference type="HOGENOM" id="CLU_062880_0_0_1"/>
<name>A0A067SQZ2_GALM3</name>
<keyword evidence="4 6" id="KW-0472">Membrane</keyword>
<feature type="transmembrane region" description="Helical" evidence="6">
    <location>
        <begin position="180"/>
        <end position="201"/>
    </location>
</feature>
<dbReference type="InterPro" id="IPR006838">
    <property type="entry name" value="ADTRP_AIG1"/>
</dbReference>
<evidence type="ECO:0000313" key="7">
    <source>
        <dbReference type="EMBL" id="KDR73316.1"/>
    </source>
</evidence>
<dbReference type="OrthoDB" id="419711at2759"/>
<feature type="compositionally biased region" description="Acidic residues" evidence="5">
    <location>
        <begin position="263"/>
        <end position="272"/>
    </location>
</feature>
<evidence type="ECO:0000256" key="2">
    <source>
        <dbReference type="ARBA" id="ARBA00022692"/>
    </source>
</evidence>
<dbReference type="PANTHER" id="PTHR12242">
    <property type="entry name" value="OS02G0130600 PROTEIN-RELATED"/>
    <property type="match status" value="1"/>
</dbReference>
<protein>
    <recommendedName>
        <fullName evidence="9">FAR-17a/AIG1-like protein</fullName>
    </recommendedName>
</protein>
<reference evidence="8" key="1">
    <citation type="journal article" date="2014" name="Proc. Natl. Acad. Sci. U.S.A.">
        <title>Extensive sampling of basidiomycete genomes demonstrates inadequacy of the white-rot/brown-rot paradigm for wood decay fungi.</title>
        <authorList>
            <person name="Riley R."/>
            <person name="Salamov A.A."/>
            <person name="Brown D.W."/>
            <person name="Nagy L.G."/>
            <person name="Floudas D."/>
            <person name="Held B.W."/>
            <person name="Levasseur A."/>
            <person name="Lombard V."/>
            <person name="Morin E."/>
            <person name="Otillar R."/>
            <person name="Lindquist E.A."/>
            <person name="Sun H."/>
            <person name="LaButti K.M."/>
            <person name="Schmutz J."/>
            <person name="Jabbour D."/>
            <person name="Luo H."/>
            <person name="Baker S.E."/>
            <person name="Pisabarro A.G."/>
            <person name="Walton J.D."/>
            <person name="Blanchette R.A."/>
            <person name="Henrissat B."/>
            <person name="Martin F."/>
            <person name="Cullen D."/>
            <person name="Hibbett D.S."/>
            <person name="Grigoriev I.V."/>
        </authorList>
    </citation>
    <scope>NUCLEOTIDE SEQUENCE [LARGE SCALE GENOMIC DNA]</scope>
    <source>
        <strain evidence="8">CBS 339.88</strain>
    </source>
</reference>
<feature type="transmembrane region" description="Helical" evidence="6">
    <location>
        <begin position="35"/>
        <end position="55"/>
    </location>
</feature>
<feature type="transmembrane region" description="Helical" evidence="6">
    <location>
        <begin position="119"/>
        <end position="140"/>
    </location>
</feature>
<feature type="transmembrane region" description="Helical" evidence="6">
    <location>
        <begin position="67"/>
        <end position="84"/>
    </location>
</feature>